<gene>
    <name evidence="1" type="ORF">GCM10017667_11900</name>
</gene>
<dbReference type="EMBL" id="BNBE01000001">
    <property type="protein sequence ID" value="GHF85258.1"/>
    <property type="molecule type" value="Genomic_DNA"/>
</dbReference>
<reference evidence="1" key="2">
    <citation type="submission" date="2020-09" db="EMBL/GenBank/DDBJ databases">
        <authorList>
            <person name="Sun Q."/>
            <person name="Ohkuma M."/>
        </authorList>
    </citation>
    <scope>NUCLEOTIDE SEQUENCE</scope>
    <source>
        <strain evidence="1">JCM 4122</strain>
    </source>
</reference>
<evidence type="ECO:0000313" key="1">
    <source>
        <dbReference type="EMBL" id="GHF85258.1"/>
    </source>
</evidence>
<dbReference type="RefSeq" id="WP_190040981.1">
    <property type="nucleotide sequence ID" value="NZ_BNBE01000001.1"/>
</dbReference>
<name>A0A919BDM8_STRFL</name>
<dbReference type="AlphaFoldDB" id="A0A919BDM8"/>
<dbReference type="Proteomes" id="UP000632849">
    <property type="component" value="Unassembled WGS sequence"/>
</dbReference>
<keyword evidence="2" id="KW-1185">Reference proteome</keyword>
<sequence length="105" mass="11207">MTGGFAGVDNRLVVHEDGGWSVRSRSGSTRTGRMGAAELAELRAALQDPAYARVPDRPEGTPVHDGFEYAVTYDDRLVVAGDRDRPAALQRVFDALPEGGPPTSP</sequence>
<accession>A0A919BDM8</accession>
<reference evidence="1" key="1">
    <citation type="journal article" date="2014" name="Int. J. Syst. Evol. Microbiol.">
        <title>Complete genome sequence of Corynebacterium casei LMG S-19264T (=DSM 44701T), isolated from a smear-ripened cheese.</title>
        <authorList>
            <consortium name="US DOE Joint Genome Institute (JGI-PGF)"/>
            <person name="Walter F."/>
            <person name="Albersmeier A."/>
            <person name="Kalinowski J."/>
            <person name="Ruckert C."/>
        </authorList>
    </citation>
    <scope>NUCLEOTIDE SEQUENCE</scope>
    <source>
        <strain evidence="1">JCM 4122</strain>
    </source>
</reference>
<evidence type="ECO:0000313" key="2">
    <source>
        <dbReference type="Proteomes" id="UP000632849"/>
    </source>
</evidence>
<protein>
    <submittedName>
        <fullName evidence="1">Uncharacterized protein</fullName>
    </submittedName>
</protein>
<comment type="caution">
    <text evidence="1">The sequence shown here is derived from an EMBL/GenBank/DDBJ whole genome shotgun (WGS) entry which is preliminary data.</text>
</comment>
<organism evidence="1 2">
    <name type="scientific">Streptomyces filamentosus</name>
    <name type="common">Streptomyces roseosporus</name>
    <dbReference type="NCBI Taxonomy" id="67294"/>
    <lineage>
        <taxon>Bacteria</taxon>
        <taxon>Bacillati</taxon>
        <taxon>Actinomycetota</taxon>
        <taxon>Actinomycetes</taxon>
        <taxon>Kitasatosporales</taxon>
        <taxon>Streptomycetaceae</taxon>
        <taxon>Streptomyces</taxon>
    </lineage>
</organism>
<proteinExistence type="predicted"/>